<sequence length="862" mass="104101">MFKVETHDNSLQYFKNLIIEEDAIHVTGNNALASLIIEVNEEKFFSKELSKKLILNIEKFEKKLYFDLENPIERIKLKSELRDEISKIKIEYINNYFLKNIDNVFDTIIFLIKCGIEKINKNLNYDNQSRVFINTYNNYLNNKNLKKIYKCIKKKSKLGYKKTINSNKIIRINKIYFYNISQLSIKRFMLFYNLKNMGFEITFRVPYFNGLKEINKYWEAVYNQEVFKWCYGKNDFRQYIKQSKYIAFIEGKDICETKENVSTKTYYEISNFVKDIENKNVVTFMKDSIKSCQLYKKEQCNHCYNTKIGRFIKNIYKCRLKLETINLDYNIFIELITSGWIQCIEKPYVFNGKSTLEFFKENEDYFRGINTIDEILERLYNLKDLKEINNIFETKKYSNDIPKLLINPFRALSYANSDKYKLTLNQVIKLTKKLKIILMKLLENESGFIDYEKHKNILKEIYFHNLYINKLSEDNNLSCVYTQIKKMLTFDFDKRLIHIEELKQLFNILLTIKKNNSNKTIVLDDLEGFIYKENIHKGCLHITDLSYKSYKKYIDSKKEDSFILPKRKLNNILINSIELDNNMKNYINKKFKLEYENKDTKENIDDFLKFTIGNMFINFKGKILFSWVRDLRENDDKSVILRHMENLYKNDISSDNIWNLLEKCDENFHIKDYSISCEENIKKYKKIYYNIPSVAYKDLDFCEEKFFYSNILERYPIYKSDFHHRVVLSVLISLLKNNINNYYMNIKRYILPLFPQWPDVIKENIILINYSTKNFQKYRKFKNIYYPKNVDKLYSLRSKYIIGEKYKINNRYNNNNLDEEKIFEEFLREYLLKDTINNPGKHCSMCPHTHICRKGVFRIGNR</sequence>
<dbReference type="OrthoDB" id="1956884at2"/>
<dbReference type="Proteomes" id="UP000175744">
    <property type="component" value="Unassembled WGS sequence"/>
</dbReference>
<dbReference type="EMBL" id="LZFO01000005">
    <property type="protein sequence ID" value="OFI07127.1"/>
    <property type="molecule type" value="Genomic_DNA"/>
</dbReference>
<evidence type="ECO:0000313" key="2">
    <source>
        <dbReference type="Proteomes" id="UP000175744"/>
    </source>
</evidence>
<organism evidence="1 2">
    <name type="scientific">Clostridium acetireducens DSM 10703</name>
    <dbReference type="NCBI Taxonomy" id="1121290"/>
    <lineage>
        <taxon>Bacteria</taxon>
        <taxon>Bacillati</taxon>
        <taxon>Bacillota</taxon>
        <taxon>Clostridia</taxon>
        <taxon>Eubacteriales</taxon>
        <taxon>Clostridiaceae</taxon>
        <taxon>Clostridium</taxon>
    </lineage>
</organism>
<gene>
    <name evidence="1" type="ORF">CLOACE_05320</name>
</gene>
<keyword evidence="2" id="KW-1185">Reference proteome</keyword>
<comment type="caution">
    <text evidence="1">The sequence shown here is derived from an EMBL/GenBank/DDBJ whole genome shotgun (WGS) entry which is preliminary data.</text>
</comment>
<reference evidence="1 2" key="1">
    <citation type="submission" date="2016-06" db="EMBL/GenBank/DDBJ databases">
        <title>Genome sequence of Clostridium acetireducens DSM 10703.</title>
        <authorList>
            <person name="Poehlein A."/>
            <person name="Fluechter S."/>
            <person name="Duerre P."/>
            <person name="Daniel R."/>
        </authorList>
    </citation>
    <scope>NUCLEOTIDE SEQUENCE [LARGE SCALE GENOMIC DNA]</scope>
    <source>
        <strain evidence="1 2">DSM 10703</strain>
    </source>
</reference>
<evidence type="ECO:0000313" key="1">
    <source>
        <dbReference type="EMBL" id="OFI07127.1"/>
    </source>
</evidence>
<name>A0A1E8F124_9CLOT</name>
<dbReference type="STRING" id="1121290.CLAOCE_05320"/>
<dbReference type="AlphaFoldDB" id="A0A1E8F124"/>
<dbReference type="RefSeq" id="WP_070109495.1">
    <property type="nucleotide sequence ID" value="NZ_LZFO01000005.1"/>
</dbReference>
<proteinExistence type="predicted"/>
<accession>A0A1E8F124</accession>
<protein>
    <submittedName>
        <fullName evidence="1">Uncharacterized protein</fullName>
    </submittedName>
</protein>